<dbReference type="PANTHER" id="PTHR33281">
    <property type="entry name" value="UPF0187 PROTEIN YNEE"/>
    <property type="match status" value="1"/>
</dbReference>
<evidence type="ECO:0000256" key="4">
    <source>
        <dbReference type="ARBA" id="ARBA00022692"/>
    </source>
</evidence>
<dbReference type="PANTHER" id="PTHR33281:SF19">
    <property type="entry name" value="VOLTAGE-DEPENDENT ANION CHANNEL-FORMING PROTEIN YNEE"/>
    <property type="match status" value="1"/>
</dbReference>
<feature type="transmembrane region" description="Helical" evidence="9">
    <location>
        <begin position="265"/>
        <end position="283"/>
    </location>
</feature>
<comment type="similarity">
    <text evidence="8">Belongs to the anion channel-forming bestrophin (TC 1.A.46) family.</text>
</comment>
<reference evidence="10" key="1">
    <citation type="submission" date="2013-04" db="EMBL/GenBank/DDBJ databases">
        <authorList>
            <person name="Harkins D.M."/>
            <person name="Durkin A.S."/>
            <person name="Selengut J.D."/>
            <person name="Sanka R."/>
            <person name="DePew J."/>
            <person name="Purushe J."/>
            <person name="Ahmed A."/>
            <person name="van der Linden H."/>
            <person name="Goris M.G.A."/>
            <person name="Hartskeerl R.A."/>
            <person name="Vinetz J.M."/>
            <person name="Sutton G.G."/>
            <person name="Nelson W.C."/>
            <person name="Fouts D.E."/>
        </authorList>
    </citation>
    <scope>NUCLEOTIDE SEQUENCE [LARGE SCALE GENOMIC DNA]</scope>
    <source>
        <strain evidence="10">BUT 6</strain>
    </source>
</reference>
<dbReference type="InterPro" id="IPR044669">
    <property type="entry name" value="YneE/VCCN1/2-like"/>
</dbReference>
<gene>
    <name evidence="10" type="ORF">LEP1GSC058_3881</name>
</gene>
<evidence type="ECO:0000256" key="3">
    <source>
        <dbReference type="ARBA" id="ARBA00022475"/>
    </source>
</evidence>
<feature type="transmembrane region" description="Helical" evidence="9">
    <location>
        <begin position="12"/>
        <end position="34"/>
    </location>
</feature>
<dbReference type="Pfam" id="PF25539">
    <property type="entry name" value="Bestrophin_2"/>
    <property type="match status" value="1"/>
</dbReference>
<keyword evidence="3" id="KW-1003">Cell membrane</keyword>
<evidence type="ECO:0000256" key="6">
    <source>
        <dbReference type="ARBA" id="ARBA00023065"/>
    </source>
</evidence>
<proteinExistence type="inferred from homology"/>
<name>S3V9M8_9LEPT</name>
<dbReference type="STRING" id="1193011.LEP1GSC058_3881"/>
<keyword evidence="2" id="KW-0813">Transport</keyword>
<dbReference type="EMBL" id="AKWZ02000010">
    <property type="protein sequence ID" value="EPG73115.1"/>
    <property type="molecule type" value="Genomic_DNA"/>
</dbReference>
<dbReference type="Proteomes" id="UP000014540">
    <property type="component" value="Unassembled WGS sequence"/>
</dbReference>
<comment type="subcellular location">
    <subcellularLocation>
        <location evidence="1">Cell membrane</location>
        <topology evidence="1">Multi-pass membrane protein</topology>
    </subcellularLocation>
</comment>
<protein>
    <submittedName>
        <fullName evidence="10">Bestrophin</fullName>
    </submittedName>
</protein>
<evidence type="ECO:0000313" key="11">
    <source>
        <dbReference type="Proteomes" id="UP000014540"/>
    </source>
</evidence>
<evidence type="ECO:0000256" key="1">
    <source>
        <dbReference type="ARBA" id="ARBA00004651"/>
    </source>
</evidence>
<dbReference type="GO" id="GO:0005886">
    <property type="term" value="C:plasma membrane"/>
    <property type="evidence" value="ECO:0007669"/>
    <property type="project" value="UniProtKB-SubCell"/>
</dbReference>
<dbReference type="RefSeq" id="WP_016549605.1">
    <property type="nucleotide sequence ID" value="NZ_AKWZ02000010.1"/>
</dbReference>
<sequence length="336" mass="38928">MYTARSIKPAIMFHYAWKMLLIYASISGSVYLLVKCFGFETAGLPFLPISLIGMVVAFFLGFKNNSSYDRLWEAQQTWGRIVNNSRNWASTVLHHIRNQLPENSSQEAELHLIRKELVYRQIAFTNALRYQLRMSNTRSKTDTSRKLVTQSHLETKKSMRDELIPFLDESEISFLETKTNVAAHILNRQYARLTELNDLGILETTAKFEMAQVITENYRCQGECESIKLFPLPRQYSYFSKVFVWIFILLLPFGLLSEFEKASDTVVWLMIPSHILISWVFMVTEQIGDDSENPFENAINDIPMTAICRNIEIDLREFLGETELPSKLEPVNNILL</sequence>
<evidence type="ECO:0000313" key="10">
    <source>
        <dbReference type="EMBL" id="EPG73115.1"/>
    </source>
</evidence>
<keyword evidence="6" id="KW-0406">Ion transport</keyword>
<dbReference type="OrthoDB" id="445589at2"/>
<dbReference type="AlphaFoldDB" id="S3V9M8"/>
<evidence type="ECO:0000256" key="7">
    <source>
        <dbReference type="ARBA" id="ARBA00023136"/>
    </source>
</evidence>
<accession>S3V9M8</accession>
<keyword evidence="5 9" id="KW-1133">Transmembrane helix</keyword>
<keyword evidence="4 9" id="KW-0812">Transmembrane</keyword>
<evidence type="ECO:0000256" key="2">
    <source>
        <dbReference type="ARBA" id="ARBA00022448"/>
    </source>
</evidence>
<organism evidence="10 11">
    <name type="scientific">Leptospira fainei serovar Hurstbridge str. BUT 6</name>
    <dbReference type="NCBI Taxonomy" id="1193011"/>
    <lineage>
        <taxon>Bacteria</taxon>
        <taxon>Pseudomonadati</taxon>
        <taxon>Spirochaetota</taxon>
        <taxon>Spirochaetia</taxon>
        <taxon>Leptospirales</taxon>
        <taxon>Leptospiraceae</taxon>
        <taxon>Leptospira</taxon>
    </lineage>
</organism>
<comment type="caution">
    <text evidence="10">The sequence shown here is derived from an EMBL/GenBank/DDBJ whole genome shotgun (WGS) entry which is preliminary data.</text>
</comment>
<feature type="transmembrane region" description="Helical" evidence="9">
    <location>
        <begin position="46"/>
        <end position="62"/>
    </location>
</feature>
<evidence type="ECO:0000256" key="5">
    <source>
        <dbReference type="ARBA" id="ARBA00022989"/>
    </source>
</evidence>
<feature type="transmembrane region" description="Helical" evidence="9">
    <location>
        <begin position="238"/>
        <end position="259"/>
    </location>
</feature>
<keyword evidence="7 9" id="KW-0472">Membrane</keyword>
<evidence type="ECO:0000256" key="9">
    <source>
        <dbReference type="SAM" id="Phobius"/>
    </source>
</evidence>
<dbReference type="GO" id="GO:0005254">
    <property type="term" value="F:chloride channel activity"/>
    <property type="evidence" value="ECO:0007669"/>
    <property type="project" value="InterPro"/>
</dbReference>
<evidence type="ECO:0000256" key="8">
    <source>
        <dbReference type="ARBA" id="ARBA00034708"/>
    </source>
</evidence>
<keyword evidence="11" id="KW-1185">Reference proteome</keyword>